<organism evidence="2 3">
    <name type="scientific">Caenorhabditis auriculariae</name>
    <dbReference type="NCBI Taxonomy" id="2777116"/>
    <lineage>
        <taxon>Eukaryota</taxon>
        <taxon>Metazoa</taxon>
        <taxon>Ecdysozoa</taxon>
        <taxon>Nematoda</taxon>
        <taxon>Chromadorea</taxon>
        <taxon>Rhabditida</taxon>
        <taxon>Rhabditina</taxon>
        <taxon>Rhabditomorpha</taxon>
        <taxon>Rhabditoidea</taxon>
        <taxon>Rhabditidae</taxon>
        <taxon>Peloderinae</taxon>
        <taxon>Caenorhabditis</taxon>
    </lineage>
</organism>
<evidence type="ECO:0000313" key="3">
    <source>
        <dbReference type="Proteomes" id="UP000835052"/>
    </source>
</evidence>
<evidence type="ECO:0000256" key="1">
    <source>
        <dbReference type="SAM" id="MobiDB-lite"/>
    </source>
</evidence>
<keyword evidence="3" id="KW-1185">Reference proteome</keyword>
<dbReference type="Proteomes" id="UP000835052">
    <property type="component" value="Unassembled WGS sequence"/>
</dbReference>
<name>A0A8S1HTW9_9PELO</name>
<dbReference type="EMBL" id="CAJGYM010000217">
    <property type="protein sequence ID" value="CAD6199936.1"/>
    <property type="molecule type" value="Genomic_DNA"/>
</dbReference>
<dbReference type="AlphaFoldDB" id="A0A8S1HTW9"/>
<evidence type="ECO:0000313" key="2">
    <source>
        <dbReference type="EMBL" id="CAD6199936.1"/>
    </source>
</evidence>
<proteinExistence type="predicted"/>
<comment type="caution">
    <text evidence="2">The sequence shown here is derived from an EMBL/GenBank/DDBJ whole genome shotgun (WGS) entry which is preliminary data.</text>
</comment>
<reference evidence="2" key="1">
    <citation type="submission" date="2020-10" db="EMBL/GenBank/DDBJ databases">
        <authorList>
            <person name="Kikuchi T."/>
        </authorList>
    </citation>
    <scope>NUCLEOTIDE SEQUENCE</scope>
    <source>
        <strain evidence="2">NKZ352</strain>
    </source>
</reference>
<feature type="compositionally biased region" description="Polar residues" evidence="1">
    <location>
        <begin position="238"/>
        <end position="251"/>
    </location>
</feature>
<gene>
    <name evidence="2" type="ORF">CAUJ_LOCUS15835</name>
</gene>
<dbReference type="OrthoDB" id="5851882at2759"/>
<accession>A0A8S1HTW9</accession>
<feature type="compositionally biased region" description="Pro residues" evidence="1">
    <location>
        <begin position="225"/>
        <end position="237"/>
    </location>
</feature>
<protein>
    <submittedName>
        <fullName evidence="2">Uncharacterized protein</fullName>
    </submittedName>
</protein>
<sequence>MVWRCCRGENITTRSTIFWPSTKSALIMRLSFVTGGTICFTVKSTAHTIDANATKPLHLEPLDLKRLQQKCLKDYLRDIADAEKVKYIVNANLEVVRISEVLAQLGESQASNGTAESRDISSNITHVGDIDTMQHIRSKPPSADFDQLDDDRDRGLSGRIFTSQEDDFLRELVQLANYHGKTKQDVLDALDYVHDTRFTATRKTSSLYDGSAGGATSCLVTPVISPRPPKFQPPSQLPSPNSATPPLSYSNLYDHPNTFEY</sequence>
<feature type="region of interest" description="Disordered" evidence="1">
    <location>
        <begin position="223"/>
        <end position="251"/>
    </location>
</feature>